<name>A0A0A9DYY1_ARUDO</name>
<organism evidence="2">
    <name type="scientific">Arundo donax</name>
    <name type="common">Giant reed</name>
    <name type="synonym">Donax arundinaceus</name>
    <dbReference type="NCBI Taxonomy" id="35708"/>
    <lineage>
        <taxon>Eukaryota</taxon>
        <taxon>Viridiplantae</taxon>
        <taxon>Streptophyta</taxon>
        <taxon>Embryophyta</taxon>
        <taxon>Tracheophyta</taxon>
        <taxon>Spermatophyta</taxon>
        <taxon>Magnoliopsida</taxon>
        <taxon>Liliopsida</taxon>
        <taxon>Poales</taxon>
        <taxon>Poaceae</taxon>
        <taxon>PACMAD clade</taxon>
        <taxon>Arundinoideae</taxon>
        <taxon>Arundineae</taxon>
        <taxon>Arundo</taxon>
    </lineage>
</organism>
<dbReference type="AlphaFoldDB" id="A0A0A9DYY1"/>
<protein>
    <submittedName>
        <fullName evidence="2">Uncharacterized protein</fullName>
    </submittedName>
</protein>
<reference evidence="2" key="1">
    <citation type="submission" date="2014-09" db="EMBL/GenBank/DDBJ databases">
        <authorList>
            <person name="Magalhaes I.L.F."/>
            <person name="Oliveira U."/>
            <person name="Santos F.R."/>
            <person name="Vidigal T.H.D.A."/>
            <person name="Brescovit A.D."/>
            <person name="Santos A.J."/>
        </authorList>
    </citation>
    <scope>NUCLEOTIDE SEQUENCE</scope>
    <source>
        <tissue evidence="2">Shoot tissue taken approximately 20 cm above the soil surface</tissue>
    </source>
</reference>
<reference evidence="2" key="2">
    <citation type="journal article" date="2015" name="Data Brief">
        <title>Shoot transcriptome of the giant reed, Arundo donax.</title>
        <authorList>
            <person name="Barrero R.A."/>
            <person name="Guerrero F.D."/>
            <person name="Moolhuijzen P."/>
            <person name="Goolsby J.A."/>
            <person name="Tidwell J."/>
            <person name="Bellgard S.E."/>
            <person name="Bellgard M.I."/>
        </authorList>
    </citation>
    <scope>NUCLEOTIDE SEQUENCE</scope>
    <source>
        <tissue evidence="2">Shoot tissue taken approximately 20 cm above the soil surface</tissue>
    </source>
</reference>
<proteinExistence type="predicted"/>
<accession>A0A0A9DYY1</accession>
<sequence>MSSNKKARAGCRGLSIGSSVVSKLQHERSPKKPPNPDQHKAGRDR</sequence>
<evidence type="ECO:0000313" key="2">
    <source>
        <dbReference type="EMBL" id="JAD90885.1"/>
    </source>
</evidence>
<dbReference type="EMBL" id="GBRH01207010">
    <property type="protein sequence ID" value="JAD90885.1"/>
    <property type="molecule type" value="Transcribed_RNA"/>
</dbReference>
<evidence type="ECO:0000256" key="1">
    <source>
        <dbReference type="SAM" id="MobiDB-lite"/>
    </source>
</evidence>
<feature type="region of interest" description="Disordered" evidence="1">
    <location>
        <begin position="1"/>
        <end position="45"/>
    </location>
</feature>